<reference evidence="2" key="1">
    <citation type="journal article" date="2018" name="BMC Genomics">
        <title>Genomic insights into host adaptation between the wheat stripe rust pathogen (Puccinia striiformis f. sp. tritici) and the barley stripe rust pathogen (Puccinia striiformis f. sp. hordei).</title>
        <authorList>
            <person name="Xia C."/>
            <person name="Wang M."/>
            <person name="Yin C."/>
            <person name="Cornejo O.E."/>
            <person name="Hulbert S.H."/>
            <person name="Chen X."/>
        </authorList>
    </citation>
    <scope>NUCLEOTIDE SEQUENCE [LARGE SCALE GENOMIC DNA]</scope>
    <source>
        <strain evidence="2">93-210</strain>
    </source>
</reference>
<gene>
    <name evidence="1" type="ORF">MJO28_005180</name>
</gene>
<reference evidence="2" key="2">
    <citation type="journal article" date="2018" name="Mol. Plant Microbe Interact.">
        <title>Genome sequence resources for the wheat stripe rust pathogen (Puccinia striiformis f. sp. tritici) and the barley stripe rust pathogen (Puccinia striiformis f. sp. hordei).</title>
        <authorList>
            <person name="Xia C."/>
            <person name="Wang M."/>
            <person name="Yin C."/>
            <person name="Cornejo O.E."/>
            <person name="Hulbert S.H."/>
            <person name="Chen X."/>
        </authorList>
    </citation>
    <scope>NUCLEOTIDE SEQUENCE [LARGE SCALE GENOMIC DNA]</scope>
    <source>
        <strain evidence="2">93-210</strain>
    </source>
</reference>
<sequence length="300" mass="33829">NISKYEFTPSQNSDLNGSNYHKLESPTQLQTLLGADLKRLSVLYFRAECLTFNNIDYVETKKKSDHYLRNGRSHYFSKFVAQIEAESLPNVAESSEVSSVPCFVILRGHQLLSHSIGAELPQLKAYVRKFVKARQNKQNNGKYEVLSETNQKPQPPSSVLNVNKLQASTGSNEDETEEQLFARCKSIMEQSNVVVFMKSLYAGVDLISAPTYLLRKVRGILGHHDVGFLSKPLKSFRILTSSSPHSTFSLMSKSGKKLNTWPTFPQIIIKGELVGGLDILKEMIQNNVEEKTELEELLEQ</sequence>
<dbReference type="Proteomes" id="UP001060170">
    <property type="component" value="Chromosome 5"/>
</dbReference>
<protein>
    <submittedName>
        <fullName evidence="1">Uncharacterized protein</fullName>
    </submittedName>
</protein>
<evidence type="ECO:0000313" key="1">
    <source>
        <dbReference type="EMBL" id="KAI7954780.1"/>
    </source>
</evidence>
<name>A0ACC0EKG5_9BASI</name>
<keyword evidence="2" id="KW-1185">Reference proteome</keyword>
<evidence type="ECO:0000313" key="2">
    <source>
        <dbReference type="Proteomes" id="UP001060170"/>
    </source>
</evidence>
<comment type="caution">
    <text evidence="1">The sequence shown here is derived from an EMBL/GenBank/DDBJ whole genome shotgun (WGS) entry which is preliminary data.</text>
</comment>
<reference evidence="1 2" key="3">
    <citation type="journal article" date="2022" name="Microbiol. Spectr.">
        <title>Folding features and dynamics of 3D genome architecture in plant fungal pathogens.</title>
        <authorList>
            <person name="Xia C."/>
        </authorList>
    </citation>
    <scope>NUCLEOTIDE SEQUENCE [LARGE SCALE GENOMIC DNA]</scope>
    <source>
        <strain evidence="1 2">93-210</strain>
    </source>
</reference>
<proteinExistence type="predicted"/>
<feature type="non-terminal residue" evidence="1">
    <location>
        <position position="1"/>
    </location>
</feature>
<organism evidence="1 2">
    <name type="scientific">Puccinia striiformis f. sp. tritici</name>
    <dbReference type="NCBI Taxonomy" id="168172"/>
    <lineage>
        <taxon>Eukaryota</taxon>
        <taxon>Fungi</taxon>
        <taxon>Dikarya</taxon>
        <taxon>Basidiomycota</taxon>
        <taxon>Pucciniomycotina</taxon>
        <taxon>Pucciniomycetes</taxon>
        <taxon>Pucciniales</taxon>
        <taxon>Pucciniaceae</taxon>
        <taxon>Puccinia</taxon>
    </lineage>
</organism>
<accession>A0ACC0EKG5</accession>
<dbReference type="EMBL" id="CM045869">
    <property type="protein sequence ID" value="KAI7954780.1"/>
    <property type="molecule type" value="Genomic_DNA"/>
</dbReference>